<dbReference type="Proteomes" id="UP000033934">
    <property type="component" value="Unassembled WGS sequence"/>
</dbReference>
<proteinExistence type="predicted"/>
<evidence type="ECO:0000313" key="2">
    <source>
        <dbReference type="EMBL" id="KKQ89485.1"/>
    </source>
</evidence>
<dbReference type="InterPro" id="IPR011009">
    <property type="entry name" value="Kinase-like_dom_sf"/>
</dbReference>
<reference evidence="2 3" key="1">
    <citation type="journal article" date="2015" name="Nature">
        <title>rRNA introns, odd ribosomes, and small enigmatic genomes across a large radiation of phyla.</title>
        <authorList>
            <person name="Brown C.T."/>
            <person name="Hug L.A."/>
            <person name="Thomas B.C."/>
            <person name="Sharon I."/>
            <person name="Castelle C.J."/>
            <person name="Singh A."/>
            <person name="Wilkins M.J."/>
            <person name="Williams K.H."/>
            <person name="Banfield J.F."/>
        </authorList>
    </citation>
    <scope>NUCLEOTIDE SEQUENCE [LARGE SCALE GENOMIC DNA]</scope>
</reference>
<dbReference type="Pfam" id="PF01636">
    <property type="entry name" value="APH"/>
    <property type="match status" value="1"/>
</dbReference>
<evidence type="ECO:0000259" key="1">
    <source>
        <dbReference type="Pfam" id="PF01636"/>
    </source>
</evidence>
<sequence length="341" mass="39666">MEKKKITAKTNGTTHVMLKPLFNFLRFKPDKSQVFKDIHDWKFEVIKGDLDKVPAILKISHNFHRLGYFEILNEIAADNLIKRFEHKSKKRAPHYRRVLLTGSDANYTWLAKEFVGSPFGVSYYVINPKFKKNQKQLVNKSFDELDRLQAIPFPEFQHFIPQRFPSVDTATIERRLNRIYQGKHKKTLHFFLDNQRLLHEKKVFIHGDFIISNMIVDHGIVYLTDFEFASSDHPMADVARLWKFSQLNPTIRSEIIKRYVKSKQDEKVFLVALARDLLYPLISYGRLGHKSTSASGQFDKDSTIEAFQAIGGGLKNIIALAEAQAQKYAPLEKQLIDPPYR</sequence>
<dbReference type="EMBL" id="LBVO01000024">
    <property type="protein sequence ID" value="KKQ89485.1"/>
    <property type="molecule type" value="Genomic_DNA"/>
</dbReference>
<dbReference type="InterPro" id="IPR002575">
    <property type="entry name" value="Aminoglycoside_PTrfase"/>
</dbReference>
<comment type="caution">
    <text evidence="2">The sequence shown here is derived from an EMBL/GenBank/DDBJ whole genome shotgun (WGS) entry which is preliminary data.</text>
</comment>
<accession>A0A0G0LND4</accession>
<dbReference type="SUPFAM" id="SSF56112">
    <property type="entry name" value="Protein kinase-like (PK-like)"/>
    <property type="match status" value="1"/>
</dbReference>
<dbReference type="AlphaFoldDB" id="A0A0G0LND4"/>
<protein>
    <recommendedName>
        <fullName evidence="1">Aminoglycoside phosphotransferase domain-containing protein</fullName>
    </recommendedName>
</protein>
<evidence type="ECO:0000313" key="3">
    <source>
        <dbReference type="Proteomes" id="UP000033934"/>
    </source>
</evidence>
<organism evidence="2 3">
    <name type="scientific">Berkelbacteria bacterium GW2011_GWA2_38_9</name>
    <dbReference type="NCBI Taxonomy" id="1618334"/>
    <lineage>
        <taxon>Bacteria</taxon>
        <taxon>Candidatus Berkelbacteria</taxon>
    </lineage>
</organism>
<feature type="domain" description="Aminoglycoside phosphotransferase" evidence="1">
    <location>
        <begin position="120"/>
        <end position="259"/>
    </location>
</feature>
<gene>
    <name evidence="2" type="ORF">UT11_C0024G0006</name>
</gene>
<name>A0A0G0LND4_9BACT</name>
<dbReference type="Gene3D" id="3.90.1200.10">
    <property type="match status" value="1"/>
</dbReference>